<feature type="chain" id="PRO_5004588144" evidence="4">
    <location>
        <begin position="22"/>
        <end position="172"/>
    </location>
</feature>
<dbReference type="Pfam" id="PF03938">
    <property type="entry name" value="OmpH"/>
    <property type="match status" value="1"/>
</dbReference>
<comment type="similarity">
    <text evidence="1">Belongs to the Skp family.</text>
</comment>
<organism evidence="5 6">
    <name type="scientific">Megalodesulfovibrio gigas (strain ATCC 19364 / DSM 1382 / NCIMB 9332 / VKM B-1759)</name>
    <name type="common">Desulfovibrio gigas</name>
    <dbReference type="NCBI Taxonomy" id="1121448"/>
    <lineage>
        <taxon>Bacteria</taxon>
        <taxon>Pseudomonadati</taxon>
        <taxon>Thermodesulfobacteriota</taxon>
        <taxon>Desulfovibrionia</taxon>
        <taxon>Desulfovibrionales</taxon>
        <taxon>Desulfovibrionaceae</taxon>
        <taxon>Megalodesulfovibrio</taxon>
    </lineage>
</organism>
<dbReference type="eggNOG" id="COG2825">
    <property type="taxonomic scope" value="Bacteria"/>
</dbReference>
<evidence type="ECO:0000313" key="6">
    <source>
        <dbReference type="Proteomes" id="UP000016587"/>
    </source>
</evidence>
<dbReference type="KEGG" id="dgg:DGI_0434"/>
<dbReference type="AlphaFoldDB" id="T2G839"/>
<dbReference type="InterPro" id="IPR024930">
    <property type="entry name" value="Skp_dom_sf"/>
</dbReference>
<protein>
    <submittedName>
        <fullName evidence="5">Putative outer membrane chaperone Skp</fullName>
    </submittedName>
</protein>
<proteinExistence type="inferred from homology"/>
<dbReference type="HOGENOM" id="CLU_101388_3_1_7"/>
<dbReference type="OrthoDB" id="5432254at2"/>
<evidence type="ECO:0000256" key="1">
    <source>
        <dbReference type="ARBA" id="ARBA00009091"/>
    </source>
</evidence>
<dbReference type="InterPro" id="IPR005632">
    <property type="entry name" value="Chaperone_Skp"/>
</dbReference>
<dbReference type="SUPFAM" id="SSF111384">
    <property type="entry name" value="OmpH-like"/>
    <property type="match status" value="1"/>
</dbReference>
<dbReference type="GO" id="GO:0050821">
    <property type="term" value="P:protein stabilization"/>
    <property type="evidence" value="ECO:0007669"/>
    <property type="project" value="TreeGrafter"/>
</dbReference>
<accession>T2G839</accession>
<dbReference type="Gene3D" id="3.30.910.20">
    <property type="entry name" value="Skp domain"/>
    <property type="match status" value="1"/>
</dbReference>
<evidence type="ECO:0000256" key="4">
    <source>
        <dbReference type="SAM" id="SignalP"/>
    </source>
</evidence>
<keyword evidence="6" id="KW-1185">Reference proteome</keyword>
<dbReference type="RefSeq" id="WP_021758977.1">
    <property type="nucleotide sequence ID" value="NC_022444.1"/>
</dbReference>
<evidence type="ECO:0000313" key="5">
    <source>
        <dbReference type="EMBL" id="AGW12349.1"/>
    </source>
</evidence>
<reference evidence="5 6" key="1">
    <citation type="journal article" date="2013" name="J. Bacteriol.">
        <title>Roles of HynAB and Ech, the only two hydrogenases found in the model sulfate reducer Desulfovibrio gigas.</title>
        <authorList>
            <person name="Morais-Silva F.O."/>
            <person name="Santos C.I."/>
            <person name="Rodrigues R."/>
            <person name="Pereira I.A."/>
            <person name="Rodrigues-Pousada C."/>
        </authorList>
    </citation>
    <scope>NUCLEOTIDE SEQUENCE [LARGE SCALE GENOMIC DNA]</scope>
    <source>
        <strain evidence="6">ATCC 19364 / DSM 1382 / NCIMB 9332 / VKM B-1759</strain>
    </source>
</reference>
<name>T2G839_MEGG1</name>
<dbReference type="GO" id="GO:0005829">
    <property type="term" value="C:cytosol"/>
    <property type="evidence" value="ECO:0007669"/>
    <property type="project" value="TreeGrafter"/>
</dbReference>
<feature type="coiled-coil region" evidence="3">
    <location>
        <begin position="46"/>
        <end position="80"/>
    </location>
</feature>
<gene>
    <name evidence="5" type="ORF">DGI_0434</name>
</gene>
<dbReference type="PATRIC" id="fig|1121448.10.peg.433"/>
<dbReference type="PANTHER" id="PTHR35089:SF1">
    <property type="entry name" value="CHAPERONE PROTEIN SKP"/>
    <property type="match status" value="1"/>
</dbReference>
<keyword evidence="2 4" id="KW-0732">Signal</keyword>
<reference evidence="6" key="2">
    <citation type="submission" date="2013-07" db="EMBL/GenBank/DDBJ databases">
        <authorList>
            <person name="Morais-Silva F.O."/>
            <person name="Rezende A.M."/>
            <person name="Pimentel C."/>
            <person name="Resende D.M."/>
            <person name="Santos C.I."/>
            <person name="Clemente C."/>
            <person name="de Oliveira L.M."/>
            <person name="da Silva S.M."/>
            <person name="Costa D.A."/>
            <person name="Varela-Raposo A."/>
            <person name="Horacio E.C.A."/>
            <person name="Matos M."/>
            <person name="Flores O."/>
            <person name="Ruiz J.C."/>
            <person name="Rodrigues-Pousada C."/>
        </authorList>
    </citation>
    <scope>NUCLEOTIDE SEQUENCE [LARGE SCALE GENOMIC DNA]</scope>
    <source>
        <strain evidence="6">ATCC 19364 / DSM 1382 / NCIMB 9332 / VKM B-1759</strain>
    </source>
</reference>
<feature type="signal peptide" evidence="4">
    <location>
        <begin position="1"/>
        <end position="21"/>
    </location>
</feature>
<dbReference type="SMART" id="SM00935">
    <property type="entry name" value="OmpH"/>
    <property type="match status" value="1"/>
</dbReference>
<evidence type="ECO:0000256" key="3">
    <source>
        <dbReference type="SAM" id="Coils"/>
    </source>
</evidence>
<dbReference type="Proteomes" id="UP000016587">
    <property type="component" value="Chromosome"/>
</dbReference>
<dbReference type="STRING" id="1121448.DGI_0434"/>
<keyword evidence="3" id="KW-0175">Coiled coil</keyword>
<sequence>MRKAILLAVLFCLTATTPAFAQDPVKIGVFSLRKVMLESAPGKKAYAQLKNALEPEKNALAKEEQELKKLSEDFKKLAATLSQEGKESKQRELQKRFGDFQMRLQSFQKKASEEEARLLEPFKETIFKTIQKFGSDNRYTLILVDSQGGVAFAAAGIDVTDAIMNELSKGGK</sequence>
<dbReference type="PANTHER" id="PTHR35089">
    <property type="entry name" value="CHAPERONE PROTEIN SKP"/>
    <property type="match status" value="1"/>
</dbReference>
<dbReference type="GO" id="GO:0051082">
    <property type="term" value="F:unfolded protein binding"/>
    <property type="evidence" value="ECO:0007669"/>
    <property type="project" value="InterPro"/>
</dbReference>
<evidence type="ECO:0000256" key="2">
    <source>
        <dbReference type="ARBA" id="ARBA00022729"/>
    </source>
</evidence>
<dbReference type="EMBL" id="CP006585">
    <property type="protein sequence ID" value="AGW12349.1"/>
    <property type="molecule type" value="Genomic_DNA"/>
</dbReference>